<dbReference type="InterPro" id="IPR010920">
    <property type="entry name" value="LSM_dom_sf"/>
</dbReference>
<dbReference type="Proteomes" id="UP001214415">
    <property type="component" value="Chromosome 3"/>
</dbReference>
<dbReference type="PANTHER" id="PTHR13586:SF0">
    <property type="entry name" value="TRAILER HITCH, ISOFORM H"/>
    <property type="match status" value="1"/>
</dbReference>
<feature type="short sequence motif" description="FFD box" evidence="1">
    <location>
        <begin position="290"/>
        <end position="306"/>
    </location>
</feature>
<dbReference type="SMART" id="SM01199">
    <property type="entry name" value="FDF"/>
    <property type="match status" value="1"/>
</dbReference>
<dbReference type="Gene3D" id="2.30.30.100">
    <property type="match status" value="1"/>
</dbReference>
<dbReference type="SUPFAM" id="SSF50182">
    <property type="entry name" value="Sm-like ribonucleoproteins"/>
    <property type="match status" value="1"/>
</dbReference>
<dbReference type="GO" id="GO:0000932">
    <property type="term" value="C:P-body"/>
    <property type="evidence" value="ECO:0007669"/>
    <property type="project" value="TreeGrafter"/>
</dbReference>
<evidence type="ECO:0000313" key="5">
    <source>
        <dbReference type="Proteomes" id="UP001214415"/>
    </source>
</evidence>
<dbReference type="InterPro" id="IPR025761">
    <property type="entry name" value="FFD_box"/>
</dbReference>
<dbReference type="AlphaFoldDB" id="A0AAF0EFB0"/>
<feature type="compositionally biased region" description="Basic and acidic residues" evidence="2">
    <location>
        <begin position="305"/>
        <end position="326"/>
    </location>
</feature>
<dbReference type="Pfam" id="PF12701">
    <property type="entry name" value="LSM14"/>
    <property type="match status" value="1"/>
</dbReference>
<dbReference type="GO" id="GO:0003729">
    <property type="term" value="F:mRNA binding"/>
    <property type="evidence" value="ECO:0007669"/>
    <property type="project" value="TreeGrafter"/>
</dbReference>
<protein>
    <recommendedName>
        <fullName evidence="3">FFD box profile domain-containing protein</fullName>
    </recommendedName>
</protein>
<dbReference type="GO" id="GO:0033962">
    <property type="term" value="P:P-body assembly"/>
    <property type="evidence" value="ECO:0007669"/>
    <property type="project" value="TreeGrafter"/>
</dbReference>
<name>A0AAF0EFB0_9BASI</name>
<accession>A0AAF0EFB0</accession>
<evidence type="ECO:0000256" key="2">
    <source>
        <dbReference type="SAM" id="MobiDB-lite"/>
    </source>
</evidence>
<evidence type="ECO:0000313" key="4">
    <source>
        <dbReference type="EMBL" id="WFD23343.1"/>
    </source>
</evidence>
<gene>
    <name evidence="4" type="ORF">MEQU1_002032</name>
</gene>
<keyword evidence="5" id="KW-1185">Reference proteome</keyword>
<reference evidence="4" key="1">
    <citation type="submission" date="2023-03" db="EMBL/GenBank/DDBJ databases">
        <title>Mating type loci evolution in Malassezia.</title>
        <authorList>
            <person name="Coelho M.A."/>
        </authorList>
    </citation>
    <scope>NUCLEOTIDE SEQUENCE</scope>
    <source>
        <strain evidence="4">CBS 12830</strain>
    </source>
</reference>
<evidence type="ECO:0000256" key="1">
    <source>
        <dbReference type="PROSITE-ProRule" id="PRU00846"/>
    </source>
</evidence>
<feature type="domain" description="FFD box profile" evidence="3">
    <location>
        <begin position="290"/>
        <end position="306"/>
    </location>
</feature>
<dbReference type="SMART" id="SM01271">
    <property type="entry name" value="LSM14"/>
    <property type="match status" value="1"/>
</dbReference>
<dbReference type="PROSITE" id="PS51513">
    <property type="entry name" value="FFD"/>
    <property type="match status" value="1"/>
</dbReference>
<organism evidence="4 5">
    <name type="scientific">Malassezia equina</name>
    <dbReference type="NCBI Taxonomy" id="1381935"/>
    <lineage>
        <taxon>Eukaryota</taxon>
        <taxon>Fungi</taxon>
        <taxon>Dikarya</taxon>
        <taxon>Basidiomycota</taxon>
        <taxon>Ustilaginomycotina</taxon>
        <taxon>Malasseziomycetes</taxon>
        <taxon>Malasseziales</taxon>
        <taxon>Malasseziaceae</taxon>
        <taxon>Malassezia</taxon>
    </lineage>
</organism>
<feature type="region of interest" description="Disordered" evidence="2">
    <location>
        <begin position="303"/>
        <end position="369"/>
    </location>
</feature>
<feature type="compositionally biased region" description="Basic and acidic residues" evidence="2">
    <location>
        <begin position="227"/>
        <end position="236"/>
    </location>
</feature>
<feature type="compositionally biased region" description="Basic and acidic residues" evidence="2">
    <location>
        <begin position="176"/>
        <end position="189"/>
    </location>
</feature>
<dbReference type="PANTHER" id="PTHR13586">
    <property type="entry name" value="SCD6 PROTEIN-RELATED"/>
    <property type="match status" value="1"/>
</dbReference>
<proteinExistence type="predicted"/>
<feature type="region of interest" description="Disordered" evidence="2">
    <location>
        <begin position="130"/>
        <end position="251"/>
    </location>
</feature>
<feature type="compositionally biased region" description="Polar residues" evidence="2">
    <location>
        <begin position="190"/>
        <end position="202"/>
    </location>
</feature>
<dbReference type="InterPro" id="IPR019050">
    <property type="entry name" value="FDF_dom"/>
</dbReference>
<dbReference type="EMBL" id="CP119902">
    <property type="protein sequence ID" value="WFD23343.1"/>
    <property type="molecule type" value="Genomic_DNA"/>
</dbReference>
<evidence type="ECO:0000259" key="3">
    <source>
        <dbReference type="PROSITE" id="PS51513"/>
    </source>
</evidence>
<sequence length="369" mass="39246">MASPAAPAGGQDTSAASFLGALISLTSHSNIRYQGILSNIDAAHATLSLEKDEVAKSDNVYDYIVFRAADVVDLRIDDPSPKKDAAAPQQGYPYGGFAPPYMGHPMYPPHGANFGAPPPHMQGIRPPFVPPAAPESVTAAPKHLDNKGTAPLVAEKSKDVGGIERSLASMQVNDAKPGHDQPVKKDKSSEVPSTKSIPSSDLVQPKPEGKPASQTPPGRPTAQAPAKKTETWEKPVEPVNTGAKTNAPASSAEFDFEKANARFSKNPTAFGKFDLDAGKLDAIPPADTQSFYNKKSGFFDNISSEVKDRHEGGRTRNTMAEEKERNMLTFGDEAANFSGPPRRSRGRGQRSRGRGGGGRGRGPAKPEWV</sequence>
<feature type="compositionally biased region" description="Basic residues" evidence="2">
    <location>
        <begin position="342"/>
        <end position="353"/>
    </location>
</feature>
<dbReference type="GO" id="GO:0034063">
    <property type="term" value="P:stress granule assembly"/>
    <property type="evidence" value="ECO:0007669"/>
    <property type="project" value="TreeGrafter"/>
</dbReference>
<dbReference type="InterPro" id="IPR025609">
    <property type="entry name" value="Lsm14-like_N"/>
</dbReference>